<dbReference type="Pfam" id="PF26215">
    <property type="entry name" value="HTH_animal"/>
    <property type="match status" value="1"/>
</dbReference>
<evidence type="ECO:0000313" key="2">
    <source>
        <dbReference type="EMBL" id="CAF1453892.1"/>
    </source>
</evidence>
<evidence type="ECO:0000313" key="4">
    <source>
        <dbReference type="Proteomes" id="UP000682733"/>
    </source>
</evidence>
<name>A0A8S2SSB7_9BILA</name>
<gene>
    <name evidence="2" type="ORF">OVA965_LOCUS34952</name>
    <name evidence="3" type="ORF">TMI583_LOCUS35902</name>
</gene>
<dbReference type="Proteomes" id="UP000677228">
    <property type="component" value="Unassembled WGS sequence"/>
</dbReference>
<evidence type="ECO:0000259" key="1">
    <source>
        <dbReference type="Pfam" id="PF26215"/>
    </source>
</evidence>
<organism evidence="3 4">
    <name type="scientific">Didymodactylos carnosus</name>
    <dbReference type="NCBI Taxonomy" id="1234261"/>
    <lineage>
        <taxon>Eukaryota</taxon>
        <taxon>Metazoa</taxon>
        <taxon>Spiralia</taxon>
        <taxon>Gnathifera</taxon>
        <taxon>Rotifera</taxon>
        <taxon>Eurotatoria</taxon>
        <taxon>Bdelloidea</taxon>
        <taxon>Philodinida</taxon>
        <taxon>Philodinidae</taxon>
        <taxon>Didymodactylos</taxon>
    </lineage>
</organism>
<protein>
    <recommendedName>
        <fullName evidence="1">Helix-turn-helix domain-containing protein</fullName>
    </recommendedName>
</protein>
<comment type="caution">
    <text evidence="3">The sequence shown here is derived from an EMBL/GenBank/DDBJ whole genome shotgun (WGS) entry which is preliminary data.</text>
</comment>
<dbReference type="InterPro" id="IPR058912">
    <property type="entry name" value="HTH_animal"/>
</dbReference>
<sequence length="103" mass="11996">RTIVSPFARLRDDTAPKHRKNQIITDECLVKLWQRHDDGRIDIPNFLRVHAADRLLNYESSHSKSIKSNIAKNMTTRILQTTKDGSEQKEDLEILKQMLLNSK</sequence>
<evidence type="ECO:0000313" key="3">
    <source>
        <dbReference type="EMBL" id="CAF4248237.1"/>
    </source>
</evidence>
<dbReference type="AlphaFoldDB" id="A0A8S2SSB7"/>
<reference evidence="3" key="1">
    <citation type="submission" date="2021-02" db="EMBL/GenBank/DDBJ databases">
        <authorList>
            <person name="Nowell W R."/>
        </authorList>
    </citation>
    <scope>NUCLEOTIDE SEQUENCE</scope>
</reference>
<feature type="domain" description="Helix-turn-helix" evidence="1">
    <location>
        <begin position="54"/>
        <end position="101"/>
    </location>
</feature>
<dbReference type="Proteomes" id="UP000682733">
    <property type="component" value="Unassembled WGS sequence"/>
</dbReference>
<dbReference type="EMBL" id="CAJNOK010029923">
    <property type="protein sequence ID" value="CAF1453892.1"/>
    <property type="molecule type" value="Genomic_DNA"/>
</dbReference>
<proteinExistence type="predicted"/>
<accession>A0A8S2SSB7</accession>
<dbReference type="EMBL" id="CAJOBA010051769">
    <property type="protein sequence ID" value="CAF4248237.1"/>
    <property type="molecule type" value="Genomic_DNA"/>
</dbReference>
<feature type="non-terminal residue" evidence="3">
    <location>
        <position position="1"/>
    </location>
</feature>